<feature type="transmembrane region" description="Helical" evidence="6">
    <location>
        <begin position="89"/>
        <end position="113"/>
    </location>
</feature>
<protein>
    <submittedName>
        <fullName evidence="7">Flippase</fullName>
    </submittedName>
</protein>
<feature type="transmembrane region" description="Helical" evidence="6">
    <location>
        <begin position="175"/>
        <end position="198"/>
    </location>
</feature>
<evidence type="ECO:0000256" key="6">
    <source>
        <dbReference type="SAM" id="Phobius"/>
    </source>
</evidence>
<feature type="transmembrane region" description="Helical" evidence="6">
    <location>
        <begin position="119"/>
        <end position="137"/>
    </location>
</feature>
<feature type="transmembrane region" description="Helical" evidence="6">
    <location>
        <begin position="149"/>
        <end position="169"/>
    </location>
</feature>
<evidence type="ECO:0000256" key="3">
    <source>
        <dbReference type="ARBA" id="ARBA00022692"/>
    </source>
</evidence>
<dbReference type="InterPro" id="IPR050833">
    <property type="entry name" value="Poly_Biosynth_Transport"/>
</dbReference>
<evidence type="ECO:0000313" key="8">
    <source>
        <dbReference type="Proteomes" id="UP001058860"/>
    </source>
</evidence>
<gene>
    <name evidence="7" type="ORF">LRS13_08785</name>
</gene>
<feature type="transmembrane region" description="Helical" evidence="6">
    <location>
        <begin position="298"/>
        <end position="318"/>
    </location>
</feature>
<dbReference type="EMBL" id="CP088295">
    <property type="protein sequence ID" value="UUY05598.1"/>
    <property type="molecule type" value="Genomic_DNA"/>
</dbReference>
<dbReference type="Pfam" id="PF13440">
    <property type="entry name" value="Polysacc_synt_3"/>
    <property type="match status" value="1"/>
</dbReference>
<keyword evidence="5 6" id="KW-0472">Membrane</keyword>
<dbReference type="PANTHER" id="PTHR30250">
    <property type="entry name" value="PST FAMILY PREDICTED COLANIC ACID TRANSPORTER"/>
    <property type="match status" value="1"/>
</dbReference>
<feature type="transmembrane region" description="Helical" evidence="6">
    <location>
        <begin position="47"/>
        <end position="68"/>
    </location>
</feature>
<feature type="transmembrane region" description="Helical" evidence="6">
    <location>
        <begin position="324"/>
        <end position="345"/>
    </location>
</feature>
<evidence type="ECO:0000313" key="7">
    <source>
        <dbReference type="EMBL" id="UUY05598.1"/>
    </source>
</evidence>
<dbReference type="CDD" id="cd13128">
    <property type="entry name" value="MATE_Wzx_like"/>
    <property type="match status" value="1"/>
</dbReference>
<feature type="transmembrane region" description="Helical" evidence="6">
    <location>
        <begin position="219"/>
        <end position="241"/>
    </location>
</feature>
<organism evidence="7 8">
    <name type="scientific">Svornostia abyssi</name>
    <dbReference type="NCBI Taxonomy" id="2898438"/>
    <lineage>
        <taxon>Bacteria</taxon>
        <taxon>Bacillati</taxon>
        <taxon>Actinomycetota</taxon>
        <taxon>Thermoleophilia</taxon>
        <taxon>Solirubrobacterales</taxon>
        <taxon>Baekduiaceae</taxon>
        <taxon>Svornostia</taxon>
    </lineage>
</organism>
<name>A0ABY5PLM9_9ACTN</name>
<dbReference type="PANTHER" id="PTHR30250:SF11">
    <property type="entry name" value="O-ANTIGEN TRANSPORTER-RELATED"/>
    <property type="match status" value="1"/>
</dbReference>
<feature type="transmembrane region" description="Helical" evidence="6">
    <location>
        <begin position="444"/>
        <end position="469"/>
    </location>
</feature>
<feature type="transmembrane region" description="Helical" evidence="6">
    <location>
        <begin position="420"/>
        <end position="438"/>
    </location>
</feature>
<evidence type="ECO:0000256" key="2">
    <source>
        <dbReference type="ARBA" id="ARBA00022475"/>
    </source>
</evidence>
<keyword evidence="2" id="KW-1003">Cell membrane</keyword>
<dbReference type="Proteomes" id="UP001058860">
    <property type="component" value="Chromosome"/>
</dbReference>
<accession>A0ABY5PLM9</accession>
<feature type="transmembrane region" description="Helical" evidence="6">
    <location>
        <begin position="352"/>
        <end position="376"/>
    </location>
</feature>
<feature type="transmembrane region" description="Helical" evidence="6">
    <location>
        <begin position="388"/>
        <end position="408"/>
    </location>
</feature>
<sequence>MAEPAPEVGGRRAAADILVQVFARGGNLILGIVVTVLLVRGLGDAAYGQWTTLFAIVQLAVVFSELGLEPAVVSRAATDEEREGDWIGALAMLRLLLSIPASLISAIACLIIADSGEMELAGILLSATLLGSVPSVLRAFNQLRVRNDVTMIVLTVNSVGWLAAVVVLAARDAGIVAYAAAFLAVSLLSSGLQAVLSLRQMRHPMRPARDLWRPIIKAGLALGGAGILMSVGSRAPQIFVFELQGDVQAGLYGAASRLFEQAHFIPMAVMTTLLPIMSTAQRADPDRARRVLETAIDYLVMVSLPGIPLAIVAGGPLLEFLFGVEFAAAAPALPVLLAAFVLVAVTYPLDNMVIVLGLQGRLIFIALTSVTLALTLNPVLIDRMGFEGAAWAVLIVEAVVTVMTYRLVSSRLPFQVVTPRLVRIAIAAVITGLVLWGLDTISAPLFVLVGVTAIGYPALLVALGAINVAELRALARRQPPPQLAD</sequence>
<dbReference type="RefSeq" id="WP_353866044.1">
    <property type="nucleotide sequence ID" value="NZ_CP088295.1"/>
</dbReference>
<evidence type="ECO:0000256" key="4">
    <source>
        <dbReference type="ARBA" id="ARBA00022989"/>
    </source>
</evidence>
<keyword evidence="4 6" id="KW-1133">Transmembrane helix</keyword>
<keyword evidence="3 6" id="KW-0812">Transmembrane</keyword>
<feature type="transmembrane region" description="Helical" evidence="6">
    <location>
        <begin position="21"/>
        <end position="41"/>
    </location>
</feature>
<reference evidence="8" key="1">
    <citation type="submission" date="2021-11" db="EMBL/GenBank/DDBJ databases">
        <title>Cultivation dependent microbiological survey of springs from the worlds oldest radium mine currently devoted to the extraction of radon-saturated water.</title>
        <authorList>
            <person name="Kapinusova G."/>
            <person name="Smrhova T."/>
            <person name="Strejcek M."/>
            <person name="Suman J."/>
            <person name="Jani K."/>
            <person name="Pajer P."/>
            <person name="Uhlik O."/>
        </authorList>
    </citation>
    <scope>NUCLEOTIDE SEQUENCE [LARGE SCALE GENOMIC DNA]</scope>
    <source>
        <strain evidence="8">J379</strain>
    </source>
</reference>
<comment type="subcellular location">
    <subcellularLocation>
        <location evidence="1">Cell membrane</location>
        <topology evidence="1">Multi-pass membrane protein</topology>
    </subcellularLocation>
</comment>
<proteinExistence type="predicted"/>
<evidence type="ECO:0000256" key="1">
    <source>
        <dbReference type="ARBA" id="ARBA00004651"/>
    </source>
</evidence>
<evidence type="ECO:0000256" key="5">
    <source>
        <dbReference type="ARBA" id="ARBA00023136"/>
    </source>
</evidence>
<keyword evidence="8" id="KW-1185">Reference proteome</keyword>
<feature type="transmembrane region" description="Helical" evidence="6">
    <location>
        <begin position="261"/>
        <end position="277"/>
    </location>
</feature>